<evidence type="ECO:0000313" key="1">
    <source>
        <dbReference type="EMBL" id="GBM24577.1"/>
    </source>
</evidence>
<dbReference type="Proteomes" id="UP000499080">
    <property type="component" value="Unassembled WGS sequence"/>
</dbReference>
<sequence>MQKIIRRIEAATTRIYKQFRQFVRHCTRLCTSVNEIEEERISLQPQRESGRPGHLGGVDKKLTDKEERAKVASSCQRRKSANHICFRFNILGVIRTIARRFLFEL</sequence>
<protein>
    <submittedName>
        <fullName evidence="1">Uncharacterized protein</fullName>
    </submittedName>
</protein>
<comment type="caution">
    <text evidence="1">The sequence shown here is derived from an EMBL/GenBank/DDBJ whole genome shotgun (WGS) entry which is preliminary data.</text>
</comment>
<organism evidence="1 2">
    <name type="scientific">Araneus ventricosus</name>
    <name type="common">Orbweaver spider</name>
    <name type="synonym">Epeira ventricosa</name>
    <dbReference type="NCBI Taxonomy" id="182803"/>
    <lineage>
        <taxon>Eukaryota</taxon>
        <taxon>Metazoa</taxon>
        <taxon>Ecdysozoa</taxon>
        <taxon>Arthropoda</taxon>
        <taxon>Chelicerata</taxon>
        <taxon>Arachnida</taxon>
        <taxon>Araneae</taxon>
        <taxon>Araneomorphae</taxon>
        <taxon>Entelegynae</taxon>
        <taxon>Araneoidea</taxon>
        <taxon>Araneidae</taxon>
        <taxon>Araneus</taxon>
    </lineage>
</organism>
<dbReference type="EMBL" id="BGPR01000522">
    <property type="protein sequence ID" value="GBM24577.1"/>
    <property type="molecule type" value="Genomic_DNA"/>
</dbReference>
<evidence type="ECO:0000313" key="2">
    <source>
        <dbReference type="Proteomes" id="UP000499080"/>
    </source>
</evidence>
<dbReference type="AlphaFoldDB" id="A0A4Y2E755"/>
<name>A0A4Y2E755_ARAVE</name>
<keyword evidence="2" id="KW-1185">Reference proteome</keyword>
<proteinExistence type="predicted"/>
<reference evidence="1 2" key="1">
    <citation type="journal article" date="2019" name="Sci. Rep.">
        <title>Orb-weaving spider Araneus ventricosus genome elucidates the spidroin gene catalogue.</title>
        <authorList>
            <person name="Kono N."/>
            <person name="Nakamura H."/>
            <person name="Ohtoshi R."/>
            <person name="Moran D.A.P."/>
            <person name="Shinohara A."/>
            <person name="Yoshida Y."/>
            <person name="Fujiwara M."/>
            <person name="Mori M."/>
            <person name="Tomita M."/>
            <person name="Arakawa K."/>
        </authorList>
    </citation>
    <scope>NUCLEOTIDE SEQUENCE [LARGE SCALE GENOMIC DNA]</scope>
</reference>
<gene>
    <name evidence="1" type="ORF">AVEN_157840_1</name>
</gene>
<accession>A0A4Y2E755</accession>